<accession>A0AAV9ZN49</accession>
<feature type="compositionally biased region" description="Basic residues" evidence="1">
    <location>
        <begin position="80"/>
        <end position="89"/>
    </location>
</feature>
<evidence type="ECO:0000256" key="1">
    <source>
        <dbReference type="SAM" id="MobiDB-lite"/>
    </source>
</evidence>
<evidence type="ECO:0000313" key="3">
    <source>
        <dbReference type="Proteomes" id="UP001362999"/>
    </source>
</evidence>
<comment type="caution">
    <text evidence="2">The sequence shown here is derived from an EMBL/GenBank/DDBJ whole genome shotgun (WGS) entry which is preliminary data.</text>
</comment>
<dbReference type="AlphaFoldDB" id="A0AAV9ZN49"/>
<dbReference type="EMBL" id="JAWWNJ010000127">
    <property type="protein sequence ID" value="KAK6987953.1"/>
    <property type="molecule type" value="Genomic_DNA"/>
</dbReference>
<feature type="region of interest" description="Disordered" evidence="1">
    <location>
        <begin position="36"/>
        <end position="120"/>
    </location>
</feature>
<dbReference type="Proteomes" id="UP001362999">
    <property type="component" value="Unassembled WGS sequence"/>
</dbReference>
<gene>
    <name evidence="2" type="ORF">R3P38DRAFT_2805206</name>
</gene>
<protein>
    <recommendedName>
        <fullName evidence="4">Zn(2)-C6 fungal-type domain-containing protein</fullName>
    </recommendedName>
</protein>
<proteinExistence type="predicted"/>
<evidence type="ECO:0008006" key="4">
    <source>
        <dbReference type="Google" id="ProtNLM"/>
    </source>
</evidence>
<sequence length="346" mass="37669">MPDDGDDDSARGCRPARALAAALNKYFRLRTMEDGQTYYRQSEGTIDELDSDSDGEPEVSPPHKRSKKGNRDSEEPSPSKGRRKDKGKKKADESSPGPAEVRTTRGASQAHKDDPYEAEGFEPTTFDIRAAKEGLGILPKSFQASLLKGTSVLRLMGCGNCMIRNRKCRRENGHARCDACVKSGMSRCSDSFSIPEYLQVINFLEPLTVFSDRSWNSAFNELRDAHYSQILCDRQVTIANARLLRAHANLRALMNGSEVAFKGKVIPGIDSVAEEEGSEEEGEVVQVIAVEDAEAPREPSPMQEDAPAIRDPSLEPVAAEISLDAAIAADESGRDEFVQGSSGGGT</sequence>
<name>A0AAV9ZN49_9AGAR</name>
<reference evidence="2 3" key="1">
    <citation type="journal article" date="2024" name="J Genomics">
        <title>Draft genome sequencing and assembly of Favolaschia claudopus CIRM-BRFM 2984 isolated from oak limbs.</title>
        <authorList>
            <person name="Navarro D."/>
            <person name="Drula E."/>
            <person name="Chaduli D."/>
            <person name="Cazenave R."/>
            <person name="Ahrendt S."/>
            <person name="Wang J."/>
            <person name="Lipzen A."/>
            <person name="Daum C."/>
            <person name="Barry K."/>
            <person name="Grigoriev I.V."/>
            <person name="Favel A."/>
            <person name="Rosso M.N."/>
            <person name="Martin F."/>
        </authorList>
    </citation>
    <scope>NUCLEOTIDE SEQUENCE [LARGE SCALE GENOMIC DNA]</scope>
    <source>
        <strain evidence="2 3">CIRM-BRFM 2984</strain>
    </source>
</reference>
<organism evidence="2 3">
    <name type="scientific">Favolaschia claudopus</name>
    <dbReference type="NCBI Taxonomy" id="2862362"/>
    <lineage>
        <taxon>Eukaryota</taxon>
        <taxon>Fungi</taxon>
        <taxon>Dikarya</taxon>
        <taxon>Basidiomycota</taxon>
        <taxon>Agaricomycotina</taxon>
        <taxon>Agaricomycetes</taxon>
        <taxon>Agaricomycetidae</taxon>
        <taxon>Agaricales</taxon>
        <taxon>Marasmiineae</taxon>
        <taxon>Mycenaceae</taxon>
        <taxon>Favolaschia</taxon>
    </lineage>
</organism>
<evidence type="ECO:0000313" key="2">
    <source>
        <dbReference type="EMBL" id="KAK6987953.1"/>
    </source>
</evidence>
<keyword evidence="3" id="KW-1185">Reference proteome</keyword>
<feature type="compositionally biased region" description="Acidic residues" evidence="1">
    <location>
        <begin position="45"/>
        <end position="57"/>
    </location>
</feature>